<feature type="region of interest" description="Disordered" evidence="6">
    <location>
        <begin position="1"/>
        <end position="28"/>
    </location>
</feature>
<feature type="region of interest" description="Disordered" evidence="6">
    <location>
        <begin position="210"/>
        <end position="241"/>
    </location>
</feature>
<evidence type="ECO:0000259" key="7">
    <source>
        <dbReference type="PROSITE" id="PS50811"/>
    </source>
</evidence>
<dbReference type="AlphaFoldDB" id="A0AAD5JAN5"/>
<evidence type="ECO:0000256" key="2">
    <source>
        <dbReference type="ARBA" id="ARBA00023015"/>
    </source>
</evidence>
<dbReference type="EMBL" id="JAJSOW010000100">
    <property type="protein sequence ID" value="KAI9186815.1"/>
    <property type="molecule type" value="Genomic_DNA"/>
</dbReference>
<evidence type="ECO:0000313" key="8">
    <source>
        <dbReference type="EMBL" id="KAI9186815.1"/>
    </source>
</evidence>
<feature type="region of interest" description="Disordered" evidence="6">
    <location>
        <begin position="491"/>
        <end position="514"/>
    </location>
</feature>
<evidence type="ECO:0000256" key="5">
    <source>
        <dbReference type="ARBA" id="ARBA00023242"/>
    </source>
</evidence>
<name>A0AAD5JAN5_ACENE</name>
<feature type="domain" description="WRKY" evidence="7">
    <location>
        <begin position="263"/>
        <end position="329"/>
    </location>
</feature>
<gene>
    <name evidence="8" type="ORF">LWI28_021239</name>
</gene>
<reference evidence="8" key="2">
    <citation type="submission" date="2023-02" db="EMBL/GenBank/DDBJ databases">
        <authorList>
            <person name="Swenson N.G."/>
            <person name="Wegrzyn J.L."/>
            <person name="Mcevoy S.L."/>
        </authorList>
    </citation>
    <scope>NUCLEOTIDE SEQUENCE</scope>
    <source>
        <strain evidence="8">91603</strain>
        <tissue evidence="8">Leaf</tissue>
    </source>
</reference>
<evidence type="ECO:0000256" key="3">
    <source>
        <dbReference type="ARBA" id="ARBA00023125"/>
    </source>
</evidence>
<dbReference type="FunFam" id="2.20.25.80:FF:000002">
    <property type="entry name" value="probable WRKY transcription factor 31"/>
    <property type="match status" value="1"/>
</dbReference>
<dbReference type="SUPFAM" id="SSF118290">
    <property type="entry name" value="WRKY DNA-binding domain"/>
    <property type="match status" value="1"/>
</dbReference>
<dbReference type="Proteomes" id="UP001064489">
    <property type="component" value="Chromosome 3"/>
</dbReference>
<dbReference type="Pfam" id="PF03106">
    <property type="entry name" value="WRKY"/>
    <property type="match status" value="1"/>
</dbReference>
<dbReference type="InterPro" id="IPR036576">
    <property type="entry name" value="WRKY_dom_sf"/>
</dbReference>
<keyword evidence="9" id="KW-1185">Reference proteome</keyword>
<evidence type="ECO:0000256" key="6">
    <source>
        <dbReference type="SAM" id="MobiDB-lite"/>
    </source>
</evidence>
<keyword evidence="2" id="KW-0805">Transcription regulation</keyword>
<dbReference type="PANTHER" id="PTHR31429">
    <property type="entry name" value="WRKY TRANSCRIPTION FACTOR 36-RELATED"/>
    <property type="match status" value="1"/>
</dbReference>
<dbReference type="GO" id="GO:0005634">
    <property type="term" value="C:nucleus"/>
    <property type="evidence" value="ECO:0007669"/>
    <property type="project" value="UniProtKB-SubCell"/>
</dbReference>
<sequence length="514" mass="56689">MDNVPAAGGGGVDLTNDRYDSDSNHDHEHVSLGRILSGKRSVVSEMDFFADEKPAAASKEILRVKKESVQNEDEQLHINLAALQADLVKTSVENQRLKGMLNQMNSNYHALQMHLFTYMQRQHTRRPGNDHTQNHEMISNGKARQFMDLGQAAAEKDEVVSIQSAFSEETRSKDFSIVESMEISNQKINNSNIDLEKSTDSDHRRRIVERELESPEQSTQLAGSKNNNNNNKVPRFNSSRDVEQASQTMAMIRKARVSVRARSEATMISDGCQWRKYGQKMAKGNPCPRAYYRCTMASGCPVRKQVQRCAQDKTILMTTYEGNHNHPLPVAAMGMASTTSAAASMLLSGSMVSTDHQHGLIINSNDFHDLAKTTHHHPLPNFSPSLASLSASAPFPTVTLDLTTHNNHNPNPNQFHHQQMPLSQFHLASSNSSILPSNILTLPHLFSNHQTQAAVASVSPDTISAATAAITTDPNFAAALVAAITNIMGNTHHQSHNNNNNNSTTRNSSDNKNS</sequence>
<proteinExistence type="predicted"/>
<evidence type="ECO:0000256" key="4">
    <source>
        <dbReference type="ARBA" id="ARBA00023163"/>
    </source>
</evidence>
<dbReference type="SMART" id="SM00774">
    <property type="entry name" value="WRKY"/>
    <property type="match status" value="1"/>
</dbReference>
<reference evidence="8" key="1">
    <citation type="journal article" date="2022" name="Plant J.">
        <title>Strategies of tolerance reflected in two North American maple genomes.</title>
        <authorList>
            <person name="McEvoy S.L."/>
            <person name="Sezen U.U."/>
            <person name="Trouern-Trend A."/>
            <person name="McMahon S.M."/>
            <person name="Schaberg P.G."/>
            <person name="Yang J."/>
            <person name="Wegrzyn J.L."/>
            <person name="Swenson N.G."/>
        </authorList>
    </citation>
    <scope>NUCLEOTIDE SEQUENCE</scope>
    <source>
        <strain evidence="8">91603</strain>
    </source>
</reference>
<comment type="subcellular location">
    <subcellularLocation>
        <location evidence="1">Nucleus</location>
    </subcellularLocation>
</comment>
<evidence type="ECO:0000313" key="9">
    <source>
        <dbReference type="Proteomes" id="UP001064489"/>
    </source>
</evidence>
<organism evidence="8 9">
    <name type="scientific">Acer negundo</name>
    <name type="common">Box elder</name>
    <dbReference type="NCBI Taxonomy" id="4023"/>
    <lineage>
        <taxon>Eukaryota</taxon>
        <taxon>Viridiplantae</taxon>
        <taxon>Streptophyta</taxon>
        <taxon>Embryophyta</taxon>
        <taxon>Tracheophyta</taxon>
        <taxon>Spermatophyta</taxon>
        <taxon>Magnoliopsida</taxon>
        <taxon>eudicotyledons</taxon>
        <taxon>Gunneridae</taxon>
        <taxon>Pentapetalae</taxon>
        <taxon>rosids</taxon>
        <taxon>malvids</taxon>
        <taxon>Sapindales</taxon>
        <taxon>Sapindaceae</taxon>
        <taxon>Hippocastanoideae</taxon>
        <taxon>Acereae</taxon>
        <taxon>Acer</taxon>
    </lineage>
</organism>
<dbReference type="Gene3D" id="2.20.25.80">
    <property type="entry name" value="WRKY domain"/>
    <property type="match status" value="1"/>
</dbReference>
<feature type="compositionally biased region" description="Basic and acidic residues" evidence="6">
    <location>
        <begin position="15"/>
        <end position="28"/>
    </location>
</feature>
<keyword evidence="4" id="KW-0804">Transcription</keyword>
<keyword evidence="3" id="KW-0238">DNA-binding</keyword>
<comment type="caution">
    <text evidence="8">The sequence shown here is derived from an EMBL/GenBank/DDBJ whole genome shotgun (WGS) entry which is preliminary data.</text>
</comment>
<dbReference type="PROSITE" id="PS50811">
    <property type="entry name" value="WRKY"/>
    <property type="match status" value="1"/>
</dbReference>
<evidence type="ECO:0000256" key="1">
    <source>
        <dbReference type="ARBA" id="ARBA00004123"/>
    </source>
</evidence>
<keyword evidence="5" id="KW-0539">Nucleus</keyword>
<dbReference type="GO" id="GO:0043565">
    <property type="term" value="F:sequence-specific DNA binding"/>
    <property type="evidence" value="ECO:0007669"/>
    <property type="project" value="InterPro"/>
</dbReference>
<dbReference type="PANTHER" id="PTHR31429:SF81">
    <property type="entry name" value="TRANSCRIPTION FACTOR WRKY FAMILY-RELATED"/>
    <property type="match status" value="1"/>
</dbReference>
<dbReference type="InterPro" id="IPR044810">
    <property type="entry name" value="WRKY_plant"/>
</dbReference>
<feature type="compositionally biased region" description="Polar residues" evidence="6">
    <location>
        <begin position="215"/>
        <end position="225"/>
    </location>
</feature>
<dbReference type="GO" id="GO:0003700">
    <property type="term" value="F:DNA-binding transcription factor activity"/>
    <property type="evidence" value="ECO:0007669"/>
    <property type="project" value="InterPro"/>
</dbReference>
<protein>
    <recommendedName>
        <fullName evidence="7">WRKY domain-containing protein</fullName>
    </recommendedName>
</protein>
<dbReference type="InterPro" id="IPR003657">
    <property type="entry name" value="WRKY_dom"/>
</dbReference>
<accession>A0AAD5JAN5</accession>